<dbReference type="InterPro" id="IPR001680">
    <property type="entry name" value="WD40_rpt"/>
</dbReference>
<dbReference type="Gene3D" id="2.130.10.10">
    <property type="entry name" value="YVTN repeat-like/Quinoprotein amine dehydrogenase"/>
    <property type="match status" value="1"/>
</dbReference>
<evidence type="ECO:0000313" key="5">
    <source>
        <dbReference type="EMBL" id="CDR43242.1"/>
    </source>
</evidence>
<keyword evidence="1 3" id="KW-0853">WD repeat</keyword>
<accession>A0A061B001</accession>
<dbReference type="InterPro" id="IPR036322">
    <property type="entry name" value="WD40_repeat_dom_sf"/>
</dbReference>
<organism evidence="5">
    <name type="scientific">Cyberlindnera fabianii</name>
    <name type="common">Yeast</name>
    <name type="synonym">Hansenula fabianii</name>
    <dbReference type="NCBI Taxonomy" id="36022"/>
    <lineage>
        <taxon>Eukaryota</taxon>
        <taxon>Fungi</taxon>
        <taxon>Dikarya</taxon>
        <taxon>Ascomycota</taxon>
        <taxon>Saccharomycotina</taxon>
        <taxon>Saccharomycetes</taxon>
        <taxon>Phaffomycetales</taxon>
        <taxon>Phaffomycetaceae</taxon>
        <taxon>Cyberlindnera</taxon>
    </lineage>
</organism>
<evidence type="ECO:0000256" key="3">
    <source>
        <dbReference type="PROSITE-ProRule" id="PRU00221"/>
    </source>
</evidence>
<proteinExistence type="predicted"/>
<dbReference type="PhylomeDB" id="A0A061B001"/>
<feature type="compositionally biased region" description="Acidic residues" evidence="4">
    <location>
        <begin position="33"/>
        <end position="49"/>
    </location>
</feature>
<dbReference type="PANTHER" id="PTHR16017">
    <property type="entry name" value="GASTRULATION DEFECTIVE PROTEIN 1-RELATED"/>
    <property type="match status" value="1"/>
</dbReference>
<dbReference type="InterPro" id="IPR051858">
    <property type="entry name" value="WD_repeat_GAD-1"/>
</dbReference>
<dbReference type="GO" id="GO:0035861">
    <property type="term" value="C:site of double-strand break"/>
    <property type="evidence" value="ECO:0007669"/>
    <property type="project" value="TreeGrafter"/>
</dbReference>
<dbReference type="PROSITE" id="PS50082">
    <property type="entry name" value="WD_REPEATS_2"/>
    <property type="match status" value="1"/>
</dbReference>
<dbReference type="InterPro" id="IPR015943">
    <property type="entry name" value="WD40/YVTN_repeat-like_dom_sf"/>
</dbReference>
<dbReference type="SUPFAM" id="SSF50978">
    <property type="entry name" value="WD40 repeat-like"/>
    <property type="match status" value="1"/>
</dbReference>
<evidence type="ECO:0000256" key="2">
    <source>
        <dbReference type="ARBA" id="ARBA00022737"/>
    </source>
</evidence>
<evidence type="ECO:0000256" key="4">
    <source>
        <dbReference type="SAM" id="MobiDB-lite"/>
    </source>
</evidence>
<feature type="region of interest" description="Disordered" evidence="4">
    <location>
        <begin position="27"/>
        <end position="49"/>
    </location>
</feature>
<gene>
    <name evidence="5" type="ORF">CYFA0S_11e02278g</name>
</gene>
<dbReference type="PANTHER" id="PTHR16017:SF0">
    <property type="entry name" value="WD REPEAT-CONTAINING PROTEIN 70"/>
    <property type="match status" value="1"/>
</dbReference>
<dbReference type="VEuPathDB" id="FungiDB:BON22_2908"/>
<dbReference type="Pfam" id="PF00400">
    <property type="entry name" value="WD40"/>
    <property type="match status" value="1"/>
</dbReference>
<dbReference type="GO" id="GO:0005634">
    <property type="term" value="C:nucleus"/>
    <property type="evidence" value="ECO:0007669"/>
    <property type="project" value="TreeGrafter"/>
</dbReference>
<dbReference type="EMBL" id="LK052896">
    <property type="protein sequence ID" value="CDR43242.1"/>
    <property type="molecule type" value="Genomic_DNA"/>
</dbReference>
<name>A0A061B001_CYBFA</name>
<dbReference type="AlphaFoldDB" id="A0A061B001"/>
<evidence type="ECO:0000256" key="1">
    <source>
        <dbReference type="ARBA" id="ARBA00022574"/>
    </source>
</evidence>
<feature type="repeat" description="WD" evidence="3">
    <location>
        <begin position="159"/>
        <end position="199"/>
    </location>
</feature>
<dbReference type="OrthoDB" id="10264376at2759"/>
<dbReference type="SMART" id="SM00320">
    <property type="entry name" value="WD40"/>
    <property type="match status" value="4"/>
</dbReference>
<protein>
    <submittedName>
        <fullName evidence="5">CYFA0S11e02278g1_1</fullName>
    </submittedName>
</protein>
<sequence>MSFLADDLSDDSAVNLFDKYRRVIPAKAKDESGTDSDSDSDLDSDADDDLEGIPLSHQFELAQGKHVNSVRYTHAGDRLLTATRDCALNTYVFQAMNPSKTTPHQSVTPYDTYDISKIDIGTEGTLVLPKDSAFKILSADGSVKDFRSGDRYIYDAKQTKGHTDAITDGQFLGKGKVVTSSNDSTFRVWDVASAKQEKVCVIKNNGKKVKVTSIHTTPTYIIASDSTDRITFWDINSSSFTRPAHTLQLSSPLVSLAVSTTDPSLIAIRDQNSLKLYSTTNPSTPIMQRLNLASVESPALLFQNNHIFAPTSKGLIIMDRSDLMTLTTIPIPSLITAIDWNQKTNQIAIGTKSGQIIILFDPSISKNGIMITLQNKPKKRALDSMDQLTTSTTTIGFNMEELAEFNRNKKKSKRVADD</sequence>
<reference evidence="5" key="1">
    <citation type="journal article" date="2014" name="Genome Announc.">
        <title>Genome sequence of the yeast Cyberlindnera fabianii (Hansenula fabianii).</title>
        <authorList>
            <person name="Freel K.C."/>
            <person name="Sarilar V."/>
            <person name="Neuveglise C."/>
            <person name="Devillers H."/>
            <person name="Friedrich A."/>
            <person name="Schacherer J."/>
        </authorList>
    </citation>
    <scope>NUCLEOTIDE SEQUENCE</scope>
    <source>
        <strain evidence="5">YJS4271</strain>
    </source>
</reference>
<keyword evidence="2" id="KW-0677">Repeat</keyword>